<evidence type="ECO:0000313" key="3">
    <source>
        <dbReference type="Proteomes" id="UP000235786"/>
    </source>
</evidence>
<dbReference type="EMBL" id="KZ613973">
    <property type="protein sequence ID" value="PMD29574.1"/>
    <property type="molecule type" value="Genomic_DNA"/>
</dbReference>
<feature type="region of interest" description="Disordered" evidence="1">
    <location>
        <begin position="1"/>
        <end position="38"/>
    </location>
</feature>
<keyword evidence="3" id="KW-1185">Reference proteome</keyword>
<name>A0A2J6QTI6_HYAVF</name>
<accession>A0A2J6QTI6</accession>
<feature type="compositionally biased region" description="Basic and acidic residues" evidence="1">
    <location>
        <begin position="166"/>
        <end position="215"/>
    </location>
</feature>
<gene>
    <name evidence="2" type="ORF">L207DRAFT_593376</name>
</gene>
<protein>
    <submittedName>
        <fullName evidence="2">Uncharacterized protein</fullName>
    </submittedName>
</protein>
<organism evidence="2 3">
    <name type="scientific">Hyaloscypha variabilis (strain UAMH 11265 / GT02V1 / F)</name>
    <name type="common">Meliniomyces variabilis</name>
    <dbReference type="NCBI Taxonomy" id="1149755"/>
    <lineage>
        <taxon>Eukaryota</taxon>
        <taxon>Fungi</taxon>
        <taxon>Dikarya</taxon>
        <taxon>Ascomycota</taxon>
        <taxon>Pezizomycotina</taxon>
        <taxon>Leotiomycetes</taxon>
        <taxon>Helotiales</taxon>
        <taxon>Hyaloscyphaceae</taxon>
        <taxon>Hyaloscypha</taxon>
        <taxon>Hyaloscypha variabilis</taxon>
    </lineage>
</organism>
<dbReference type="OrthoDB" id="3557925at2759"/>
<feature type="compositionally biased region" description="Basic and acidic residues" evidence="1">
    <location>
        <begin position="10"/>
        <end position="25"/>
    </location>
</feature>
<sequence>MSKAKPKKSTKPEKQKIKESDENQKNAETAGAGEAKPQVVEERWSDWIWDEEMKLYYRAKPGNGDEWIYDFACPDLHPATKKEIADLIPEKFEFPKGEEKVVFVEPKYKFEVSSGRGNEYGVSVREEARPGPAAGREGGKPAGESAGPKPAVRVEVEAKASGGQEGKQKNLEKSVEDDRGRSAVRKQPEKEGKGKGKDRDKHHERKDSKHKEKKK</sequence>
<dbReference type="AlphaFoldDB" id="A0A2J6QTI6"/>
<feature type="region of interest" description="Disordered" evidence="1">
    <location>
        <begin position="113"/>
        <end position="215"/>
    </location>
</feature>
<evidence type="ECO:0000256" key="1">
    <source>
        <dbReference type="SAM" id="MobiDB-lite"/>
    </source>
</evidence>
<proteinExistence type="predicted"/>
<evidence type="ECO:0000313" key="2">
    <source>
        <dbReference type="EMBL" id="PMD29574.1"/>
    </source>
</evidence>
<reference evidence="2 3" key="1">
    <citation type="submission" date="2016-04" db="EMBL/GenBank/DDBJ databases">
        <title>A degradative enzymes factory behind the ericoid mycorrhizal symbiosis.</title>
        <authorList>
            <consortium name="DOE Joint Genome Institute"/>
            <person name="Martino E."/>
            <person name="Morin E."/>
            <person name="Grelet G."/>
            <person name="Kuo A."/>
            <person name="Kohler A."/>
            <person name="Daghino S."/>
            <person name="Barry K."/>
            <person name="Choi C."/>
            <person name="Cichocki N."/>
            <person name="Clum A."/>
            <person name="Copeland A."/>
            <person name="Hainaut M."/>
            <person name="Haridas S."/>
            <person name="Labutti K."/>
            <person name="Lindquist E."/>
            <person name="Lipzen A."/>
            <person name="Khouja H.-R."/>
            <person name="Murat C."/>
            <person name="Ohm R."/>
            <person name="Olson A."/>
            <person name="Spatafora J."/>
            <person name="Veneault-Fourrey C."/>
            <person name="Henrissat B."/>
            <person name="Grigoriev I."/>
            <person name="Martin F."/>
            <person name="Perotto S."/>
        </authorList>
    </citation>
    <scope>NUCLEOTIDE SEQUENCE [LARGE SCALE GENOMIC DNA]</scope>
    <source>
        <strain evidence="2 3">F</strain>
    </source>
</reference>
<dbReference type="Proteomes" id="UP000235786">
    <property type="component" value="Unassembled WGS sequence"/>
</dbReference>